<dbReference type="Proteomes" id="UP000325315">
    <property type="component" value="Unassembled WGS sequence"/>
</dbReference>
<protein>
    <submittedName>
        <fullName evidence="1">Pleiotropic drug resistance protein 3-like</fullName>
    </submittedName>
</protein>
<sequence length="225" mass="25736">MDSRVVEKMITTLPIRYESKISSLEESRDFSTILLFEVINALYAQEQRRVSREEGHVEGAFQDKNKEGSIFSSNEEMKDCIEKKNRRVEETVERKIIHYTRIAKKWVILRECVGSSLMLNVEIASHKNASSSKYKPVSRQRCKLVDTLTKALGKMKFEKLHYNIGVCNMEAKEECCEVAIHALANLVCTTASSYKTASSLKVASSPYLRAYQNYELIKCESSTKL</sequence>
<accession>A0A5B6WEN8</accession>
<organism evidence="1 2">
    <name type="scientific">Gossypium australe</name>
    <dbReference type="NCBI Taxonomy" id="47621"/>
    <lineage>
        <taxon>Eukaryota</taxon>
        <taxon>Viridiplantae</taxon>
        <taxon>Streptophyta</taxon>
        <taxon>Embryophyta</taxon>
        <taxon>Tracheophyta</taxon>
        <taxon>Spermatophyta</taxon>
        <taxon>Magnoliopsida</taxon>
        <taxon>eudicotyledons</taxon>
        <taxon>Gunneridae</taxon>
        <taxon>Pentapetalae</taxon>
        <taxon>rosids</taxon>
        <taxon>malvids</taxon>
        <taxon>Malvales</taxon>
        <taxon>Malvaceae</taxon>
        <taxon>Malvoideae</taxon>
        <taxon>Gossypium</taxon>
    </lineage>
</organism>
<evidence type="ECO:0000313" key="1">
    <source>
        <dbReference type="EMBL" id="KAA3479322.1"/>
    </source>
</evidence>
<name>A0A5B6WEN8_9ROSI</name>
<dbReference type="OrthoDB" id="1435454at2759"/>
<proteinExistence type="predicted"/>
<comment type="caution">
    <text evidence="1">The sequence shown here is derived from an EMBL/GenBank/DDBJ whole genome shotgun (WGS) entry which is preliminary data.</text>
</comment>
<evidence type="ECO:0000313" key="2">
    <source>
        <dbReference type="Proteomes" id="UP000325315"/>
    </source>
</evidence>
<dbReference type="EMBL" id="SMMG02000003">
    <property type="protein sequence ID" value="KAA3479322.1"/>
    <property type="molecule type" value="Genomic_DNA"/>
</dbReference>
<gene>
    <name evidence="1" type="ORF">EPI10_019847</name>
</gene>
<reference evidence="2" key="1">
    <citation type="journal article" date="2019" name="Plant Biotechnol. J.">
        <title>Genome sequencing of the Australian wild diploid species Gossypium australe highlights disease resistance and delayed gland morphogenesis.</title>
        <authorList>
            <person name="Cai Y."/>
            <person name="Cai X."/>
            <person name="Wang Q."/>
            <person name="Wang P."/>
            <person name="Zhang Y."/>
            <person name="Cai C."/>
            <person name="Xu Y."/>
            <person name="Wang K."/>
            <person name="Zhou Z."/>
            <person name="Wang C."/>
            <person name="Geng S."/>
            <person name="Li B."/>
            <person name="Dong Q."/>
            <person name="Hou Y."/>
            <person name="Wang H."/>
            <person name="Ai P."/>
            <person name="Liu Z."/>
            <person name="Yi F."/>
            <person name="Sun M."/>
            <person name="An G."/>
            <person name="Cheng J."/>
            <person name="Zhang Y."/>
            <person name="Shi Q."/>
            <person name="Xie Y."/>
            <person name="Shi X."/>
            <person name="Chang Y."/>
            <person name="Huang F."/>
            <person name="Chen Y."/>
            <person name="Hong S."/>
            <person name="Mi L."/>
            <person name="Sun Q."/>
            <person name="Zhang L."/>
            <person name="Zhou B."/>
            <person name="Peng R."/>
            <person name="Zhang X."/>
            <person name="Liu F."/>
        </authorList>
    </citation>
    <scope>NUCLEOTIDE SEQUENCE [LARGE SCALE GENOMIC DNA]</scope>
    <source>
        <strain evidence="2">cv. PA1801</strain>
    </source>
</reference>
<keyword evidence="2" id="KW-1185">Reference proteome</keyword>
<dbReference type="AlphaFoldDB" id="A0A5B6WEN8"/>